<dbReference type="VEuPathDB" id="MicrosporidiaDB:VICG_00428"/>
<dbReference type="OrthoDB" id="2196332at2759"/>
<dbReference type="Proteomes" id="UP000011082">
    <property type="component" value="Unassembled WGS sequence"/>
</dbReference>
<gene>
    <name evidence="1" type="ORF">VICG_00428</name>
</gene>
<keyword evidence="2" id="KW-1185">Reference proteome</keyword>
<evidence type="ECO:0000313" key="2">
    <source>
        <dbReference type="Proteomes" id="UP000011082"/>
    </source>
</evidence>
<evidence type="ECO:0008006" key="3">
    <source>
        <dbReference type="Google" id="ProtNLM"/>
    </source>
</evidence>
<reference evidence="2" key="1">
    <citation type="submission" date="2011-05" db="EMBL/GenBank/DDBJ databases">
        <title>The genome sequence of Vittaforma corneae strain ATCC 50505.</title>
        <authorList>
            <consortium name="The Broad Institute Genome Sequencing Platform"/>
            <person name="Cuomo C."/>
            <person name="Didier E."/>
            <person name="Bowers L."/>
            <person name="Young S.K."/>
            <person name="Zeng Q."/>
            <person name="Gargeya S."/>
            <person name="Fitzgerald M."/>
            <person name="Haas B."/>
            <person name="Abouelleil A."/>
            <person name="Alvarado L."/>
            <person name="Arachchi H.M."/>
            <person name="Berlin A."/>
            <person name="Chapman S.B."/>
            <person name="Gearin G."/>
            <person name="Goldberg J."/>
            <person name="Griggs A."/>
            <person name="Gujja S."/>
            <person name="Hansen M."/>
            <person name="Heiman D."/>
            <person name="Howarth C."/>
            <person name="Larimer J."/>
            <person name="Lui A."/>
            <person name="MacDonald P.J.P."/>
            <person name="McCowen C."/>
            <person name="Montmayeur A."/>
            <person name="Murphy C."/>
            <person name="Neiman D."/>
            <person name="Pearson M."/>
            <person name="Priest M."/>
            <person name="Roberts A."/>
            <person name="Saif S."/>
            <person name="Shea T."/>
            <person name="Sisk P."/>
            <person name="Stolte C."/>
            <person name="Sykes S."/>
            <person name="Wortman J."/>
            <person name="Nusbaum C."/>
            <person name="Birren B."/>
        </authorList>
    </citation>
    <scope>NUCLEOTIDE SEQUENCE [LARGE SCALE GENOMIC DNA]</scope>
    <source>
        <strain evidence="2">ATCC 50505</strain>
    </source>
</reference>
<evidence type="ECO:0000313" key="1">
    <source>
        <dbReference type="EMBL" id="ELA42676.1"/>
    </source>
</evidence>
<dbReference type="InParanoid" id="L2GPC5"/>
<accession>L2GPC5</accession>
<dbReference type="GeneID" id="19881146"/>
<name>L2GPC5_VITCO</name>
<dbReference type="HOGENOM" id="CLU_1662163_0_0_1"/>
<dbReference type="RefSeq" id="XP_007603881.1">
    <property type="nucleotide sequence ID" value="XM_007603819.1"/>
</dbReference>
<dbReference type="AlphaFoldDB" id="L2GPC5"/>
<dbReference type="EMBL" id="JH370131">
    <property type="protein sequence ID" value="ELA42676.1"/>
    <property type="molecule type" value="Genomic_DNA"/>
</dbReference>
<proteinExistence type="predicted"/>
<sequence length="159" mass="18733">MQNGAKQEIQGINHKNVRFTEDSILKELKMKYLEYQIENHINFIFIEDSQFLHSQLRSLISLRKEKDRYTPKTRKFCEYQKREFLKNILETIPGVSQNISNAILGKYSDVNSVVKGLLNKELFMSIKVIDENGGLRDMPEKVYLKLYNTFYSNDGDEKI</sequence>
<protein>
    <recommendedName>
        <fullName evidence="3">ERCC4 domain-containing protein</fullName>
    </recommendedName>
</protein>
<organism evidence="1 2">
    <name type="scientific">Vittaforma corneae (strain ATCC 50505)</name>
    <name type="common">Microsporidian parasite</name>
    <name type="synonym">Nosema corneum</name>
    <dbReference type="NCBI Taxonomy" id="993615"/>
    <lineage>
        <taxon>Eukaryota</taxon>
        <taxon>Fungi</taxon>
        <taxon>Fungi incertae sedis</taxon>
        <taxon>Microsporidia</taxon>
        <taxon>Nosematidae</taxon>
        <taxon>Vittaforma</taxon>
    </lineage>
</organism>